<sequence length="208" mass="22078">MSARMMLLPVVLAVVFSALAQACSSVAPPPAPPPRIPTILPPTTISRTPQMADRPLPEDCEFVLTVEVLDQKLGRELGGELKQIIGVPEPSLGRTGKIDCYYGLGQRQPIAAAPVIVGLATYVDEPTAAGRVADSVTAEREDGATITPVEVTRHKASLVVTRTERLLVGSLGKTTYVVRAKAGFLPDEQVGPFLVALAQQSMTPVEED</sequence>
<accession>A0ABU0X8N6</accession>
<dbReference type="Proteomes" id="UP001225605">
    <property type="component" value="Unassembled WGS sequence"/>
</dbReference>
<keyword evidence="1" id="KW-0732">Signal</keyword>
<name>A0ABU0X8N6_9PSEU</name>
<evidence type="ECO:0000313" key="3">
    <source>
        <dbReference type="Proteomes" id="UP001225605"/>
    </source>
</evidence>
<dbReference type="EMBL" id="NSDM01000019">
    <property type="protein sequence ID" value="MDQ2588485.1"/>
    <property type="molecule type" value="Genomic_DNA"/>
</dbReference>
<feature type="signal peptide" evidence="1">
    <location>
        <begin position="1"/>
        <end position="22"/>
    </location>
</feature>
<gene>
    <name evidence="2" type="ORF">CKY47_31935</name>
</gene>
<evidence type="ECO:0000256" key="1">
    <source>
        <dbReference type="SAM" id="SignalP"/>
    </source>
</evidence>
<dbReference type="RefSeq" id="WP_306750137.1">
    <property type="nucleotide sequence ID" value="NZ_NSDM01000019.1"/>
</dbReference>
<comment type="caution">
    <text evidence="2">The sequence shown here is derived from an EMBL/GenBank/DDBJ whole genome shotgun (WGS) entry which is preliminary data.</text>
</comment>
<dbReference type="PROSITE" id="PS51257">
    <property type="entry name" value="PROKAR_LIPOPROTEIN"/>
    <property type="match status" value="1"/>
</dbReference>
<organism evidence="2 3">
    <name type="scientific">Saccharothrix yanglingensis</name>
    <dbReference type="NCBI Taxonomy" id="659496"/>
    <lineage>
        <taxon>Bacteria</taxon>
        <taxon>Bacillati</taxon>
        <taxon>Actinomycetota</taxon>
        <taxon>Actinomycetes</taxon>
        <taxon>Pseudonocardiales</taxon>
        <taxon>Pseudonocardiaceae</taxon>
        <taxon>Saccharothrix</taxon>
    </lineage>
</organism>
<keyword evidence="3" id="KW-1185">Reference proteome</keyword>
<evidence type="ECO:0000313" key="2">
    <source>
        <dbReference type="EMBL" id="MDQ2588485.1"/>
    </source>
</evidence>
<feature type="chain" id="PRO_5045842537" description="DUF3558 domain-containing protein" evidence="1">
    <location>
        <begin position="23"/>
        <end position="208"/>
    </location>
</feature>
<protein>
    <recommendedName>
        <fullName evidence="4">DUF3558 domain-containing protein</fullName>
    </recommendedName>
</protein>
<reference evidence="2 3" key="1">
    <citation type="submission" date="2017-06" db="EMBL/GenBank/DDBJ databases">
        <title>Cultured bacterium strain Saccharothrix yanglingensis Hhs.015.</title>
        <authorList>
            <person name="Xia Y."/>
        </authorList>
    </citation>
    <scope>NUCLEOTIDE SEQUENCE [LARGE SCALE GENOMIC DNA]</scope>
    <source>
        <strain evidence="2 3">Hhs.015</strain>
    </source>
</reference>
<evidence type="ECO:0008006" key="4">
    <source>
        <dbReference type="Google" id="ProtNLM"/>
    </source>
</evidence>
<proteinExistence type="predicted"/>